<evidence type="ECO:0000259" key="4">
    <source>
        <dbReference type="SMART" id="SM00470"/>
    </source>
</evidence>
<dbReference type="PANTHER" id="PTHR38973">
    <property type="entry name" value="PLASMID PARTITIONING CONTROL PROTEIN-RELATED"/>
    <property type="match status" value="1"/>
</dbReference>
<dbReference type="Proteomes" id="UP000254785">
    <property type="component" value="Unassembled WGS sequence"/>
</dbReference>
<dbReference type="GO" id="GO:0003677">
    <property type="term" value="F:DNA binding"/>
    <property type="evidence" value="ECO:0007669"/>
    <property type="project" value="UniProtKB-KW"/>
</dbReference>
<dbReference type="SUPFAM" id="SSF109709">
    <property type="entry name" value="KorB DNA-binding domain-like"/>
    <property type="match status" value="1"/>
</dbReference>
<comment type="similarity">
    <text evidence="1">Belongs to the ParB family.</text>
</comment>
<dbReference type="Pfam" id="PF08775">
    <property type="entry name" value="ParB"/>
    <property type="match status" value="1"/>
</dbReference>
<organism evidence="5 6">
    <name type="scientific">Escherichia coli</name>
    <dbReference type="NCBI Taxonomy" id="562"/>
    <lineage>
        <taxon>Bacteria</taxon>
        <taxon>Pseudomonadati</taxon>
        <taxon>Pseudomonadota</taxon>
        <taxon>Gammaproteobacteria</taxon>
        <taxon>Enterobacterales</taxon>
        <taxon>Enterobacteriaceae</taxon>
        <taxon>Escherichia</taxon>
    </lineage>
</organism>
<evidence type="ECO:0000313" key="6">
    <source>
        <dbReference type="Proteomes" id="UP000254785"/>
    </source>
</evidence>
<dbReference type="AlphaFoldDB" id="A0A376WRK2"/>
<dbReference type="CDD" id="cd16394">
    <property type="entry name" value="sopB_N"/>
    <property type="match status" value="1"/>
</dbReference>
<gene>
    <name evidence="5" type="primary">sopB</name>
    <name evidence="5" type="ORF">NCTC9117_00117</name>
</gene>
<evidence type="ECO:0000313" key="5">
    <source>
        <dbReference type="EMBL" id="STJ52133.1"/>
    </source>
</evidence>
<sequence>MSKKNRPTIGRTLNPSILSGFDSSSASGDRVEQVFKLSTGRQATFIEEVIPPNQVESDTFVDQHNNGRDQASLTPKSLKSIRSTIKHQQFYPAIGVRRATGKIEILDGSRRRASAILENVGLRVLVTDQEISVQEAQNLAKDVQTALQHSIREIGLRLMRMKNDGMSQKDIAAKEGLSQAKVTRALQAASAPEELVALFPVQSELTFSDYKTLCAVGDEMGNKNLEFDQLIQNISPEINDILSIEEMAEDEVKNKILRLITKEASLLTDKGSKDKSVVTELWKFEDKDRFARKRVKGRAFSYEFNRLSKELQEELDRMIGHILRKSLDKSRNLKLSPFKFHY</sequence>
<reference evidence="5 6" key="1">
    <citation type="submission" date="2018-06" db="EMBL/GenBank/DDBJ databases">
        <authorList>
            <consortium name="Pathogen Informatics"/>
            <person name="Doyle S."/>
        </authorList>
    </citation>
    <scope>NUCLEOTIDE SEQUENCE [LARGE SCALE GENOMIC DNA]</scope>
    <source>
        <strain evidence="5 6">NCTC9117</strain>
    </source>
</reference>
<accession>A0A376WRK2</accession>
<keyword evidence="2" id="KW-0238">DNA-binding</keyword>
<evidence type="ECO:0000256" key="3">
    <source>
        <dbReference type="SAM" id="MobiDB-lite"/>
    </source>
</evidence>
<dbReference type="PANTHER" id="PTHR38973:SF1">
    <property type="entry name" value="PLASMID PARTITION PROTEIN B"/>
    <property type="match status" value="1"/>
</dbReference>
<evidence type="ECO:0000256" key="1">
    <source>
        <dbReference type="ARBA" id="ARBA00006295"/>
    </source>
</evidence>
<feature type="region of interest" description="Disordered" evidence="3">
    <location>
        <begin position="1"/>
        <end position="26"/>
    </location>
</feature>
<dbReference type="NCBIfam" id="TIGR00180">
    <property type="entry name" value="parB_part"/>
    <property type="match status" value="1"/>
</dbReference>
<dbReference type="Gene3D" id="1.10.10.2830">
    <property type="match status" value="1"/>
</dbReference>
<evidence type="ECO:0000256" key="2">
    <source>
        <dbReference type="ARBA" id="ARBA00023125"/>
    </source>
</evidence>
<dbReference type="SMART" id="SM00470">
    <property type="entry name" value="ParB"/>
    <property type="match status" value="1"/>
</dbReference>
<name>A0A376WRK2_ECOLX</name>
<protein>
    <submittedName>
        <fullName evidence="5">Plasmid partition protein B</fullName>
    </submittedName>
</protein>
<feature type="region of interest" description="Disordered" evidence="3">
    <location>
        <begin position="56"/>
        <end position="76"/>
    </location>
</feature>
<dbReference type="InterPro" id="IPR014884">
    <property type="entry name" value="ParB_fam_C"/>
</dbReference>
<proteinExistence type="inferred from homology"/>
<dbReference type="InterPro" id="IPR003115">
    <property type="entry name" value="ParB_N"/>
</dbReference>
<feature type="compositionally biased region" description="Polar residues" evidence="3">
    <location>
        <begin position="11"/>
        <end position="26"/>
    </location>
</feature>
<dbReference type="EMBL" id="UGDC01000001">
    <property type="protein sequence ID" value="STJ52133.1"/>
    <property type="molecule type" value="Genomic_DNA"/>
</dbReference>
<feature type="domain" description="ParB-like N-terminal" evidence="4">
    <location>
        <begin position="55"/>
        <end position="143"/>
    </location>
</feature>
<dbReference type="InterPro" id="IPR004437">
    <property type="entry name" value="ParB/RepB/Spo0J"/>
</dbReference>